<proteinExistence type="predicted"/>
<organism evidence="1 2">
    <name type="scientific">Chaetomium tenue</name>
    <dbReference type="NCBI Taxonomy" id="1854479"/>
    <lineage>
        <taxon>Eukaryota</taxon>
        <taxon>Fungi</taxon>
        <taxon>Dikarya</taxon>
        <taxon>Ascomycota</taxon>
        <taxon>Pezizomycotina</taxon>
        <taxon>Sordariomycetes</taxon>
        <taxon>Sordariomycetidae</taxon>
        <taxon>Sordariales</taxon>
        <taxon>Chaetomiaceae</taxon>
        <taxon>Chaetomium</taxon>
    </lineage>
</organism>
<keyword evidence="2" id="KW-1185">Reference proteome</keyword>
<sequence length="536" mass="57933">MATKSYSAGGIWRCGPAHTASSHQDFEPNGIHQPLNGGAPRPRHPEITPGDWPLRTSDKIKLPQQVMALFPGWFLRSVLPRESFTDSPIQAVERLLSSPRPLQDADKDVLVGAVLTMSSSLHLALGILQEILPREKSQERLGEVLCPTLGQLLSSLQGTVCSFERSSERQATEEEATPTAGPSKPANPRVFSHSNQHASSKLSRSVAARYEQPMSATPPTGYFHRPPSSSASPKQSHNARTKTESFPPLEASPPSRHSSSSEPVVHPGLATHLARALQAEIRVQAAIHVAVESLEFAEGQLKVVKQVSQFHGGNIDQLQSHFYEGYNRLLLRALELQRQEHGPAPGRGNSVSATPTGRPHQLPASQRVMPATPRQHSVSFHPTLSAQSPAATPRATGTPQSTYLQPRSLERRNTIQGIKQEDARTPKTRPSLKRRMSLADELALVGEDSESGYQDETSEVASSASELESDLESCNSRQMARGRGQSDGYSTNGESGAEESGAESDNEEDCGDRTLNSLDMAAPAGTPSMSTIHAVD</sequence>
<evidence type="ECO:0000313" key="1">
    <source>
        <dbReference type="EMBL" id="KAH6649679.1"/>
    </source>
</evidence>
<protein>
    <submittedName>
        <fullName evidence="1">Uncharacterized protein</fullName>
    </submittedName>
</protein>
<reference evidence="1 2" key="1">
    <citation type="journal article" date="2021" name="Nat. Commun.">
        <title>Genetic determinants of endophytism in the Arabidopsis root mycobiome.</title>
        <authorList>
            <person name="Mesny F."/>
            <person name="Miyauchi S."/>
            <person name="Thiergart T."/>
            <person name="Pickel B."/>
            <person name="Atanasova L."/>
            <person name="Karlsson M."/>
            <person name="Huettel B."/>
            <person name="Barry K.W."/>
            <person name="Haridas S."/>
            <person name="Chen C."/>
            <person name="Bauer D."/>
            <person name="Andreopoulos W."/>
            <person name="Pangilinan J."/>
            <person name="LaButti K."/>
            <person name="Riley R."/>
            <person name="Lipzen A."/>
            <person name="Clum A."/>
            <person name="Drula E."/>
            <person name="Henrissat B."/>
            <person name="Kohler A."/>
            <person name="Grigoriev I.V."/>
            <person name="Martin F.M."/>
            <person name="Hacquard S."/>
        </authorList>
    </citation>
    <scope>NUCLEOTIDE SEQUENCE [LARGE SCALE GENOMIC DNA]</scope>
    <source>
        <strain evidence="1 2">MPI-SDFR-AT-0079</strain>
    </source>
</reference>
<evidence type="ECO:0000313" key="2">
    <source>
        <dbReference type="Proteomes" id="UP000724584"/>
    </source>
</evidence>
<name>A0ACB7PLD6_9PEZI</name>
<accession>A0ACB7PLD6</accession>
<gene>
    <name evidence="1" type="ORF">F5144DRAFT_616778</name>
</gene>
<dbReference type="Proteomes" id="UP000724584">
    <property type="component" value="Unassembled WGS sequence"/>
</dbReference>
<dbReference type="EMBL" id="JAGIZQ010000001">
    <property type="protein sequence ID" value="KAH6649679.1"/>
    <property type="molecule type" value="Genomic_DNA"/>
</dbReference>
<comment type="caution">
    <text evidence="1">The sequence shown here is derived from an EMBL/GenBank/DDBJ whole genome shotgun (WGS) entry which is preliminary data.</text>
</comment>